<gene>
    <name evidence="5" type="ORF">CNEB1095_LOCUS1893</name>
</gene>
<name>A0A7S0XDM7_9STRA</name>
<evidence type="ECO:0000256" key="3">
    <source>
        <dbReference type="SAM" id="MobiDB-lite"/>
    </source>
</evidence>
<dbReference type="Pfam" id="PF21773">
    <property type="entry name" value="ODAD1_CC"/>
    <property type="match status" value="1"/>
</dbReference>
<dbReference type="EMBL" id="HBFD01002942">
    <property type="protein sequence ID" value="CAD8716524.1"/>
    <property type="molecule type" value="Transcribed_RNA"/>
</dbReference>
<dbReference type="PANTHER" id="PTHR21694">
    <property type="entry name" value="COILED-COIL DOMAIN-CONTAINING PROTEIN 63"/>
    <property type="match status" value="1"/>
</dbReference>
<feature type="coiled-coil region" evidence="2">
    <location>
        <begin position="94"/>
        <end position="229"/>
    </location>
</feature>
<reference evidence="5" key="1">
    <citation type="submission" date="2021-01" db="EMBL/GenBank/DDBJ databases">
        <authorList>
            <person name="Corre E."/>
            <person name="Pelletier E."/>
            <person name="Niang G."/>
            <person name="Scheremetjew M."/>
            <person name="Finn R."/>
            <person name="Kale V."/>
            <person name="Holt S."/>
            <person name="Cochrane G."/>
            <person name="Meng A."/>
            <person name="Brown T."/>
            <person name="Cohen L."/>
        </authorList>
    </citation>
    <scope>NUCLEOTIDE SEQUENCE</scope>
    <source>
        <strain evidence="5">UTEXLB2642</strain>
    </source>
</reference>
<evidence type="ECO:0000259" key="4">
    <source>
        <dbReference type="Pfam" id="PF21773"/>
    </source>
</evidence>
<keyword evidence="1 2" id="KW-0175">Coiled coil</keyword>
<feature type="region of interest" description="Disordered" evidence="3">
    <location>
        <begin position="261"/>
        <end position="280"/>
    </location>
</feature>
<evidence type="ECO:0000313" key="5">
    <source>
        <dbReference type="EMBL" id="CAD8716524.1"/>
    </source>
</evidence>
<feature type="coiled-coil region" evidence="2">
    <location>
        <begin position="8"/>
        <end position="67"/>
    </location>
</feature>
<feature type="compositionally biased region" description="Basic and acidic residues" evidence="3">
    <location>
        <begin position="516"/>
        <end position="527"/>
    </location>
</feature>
<evidence type="ECO:0000256" key="2">
    <source>
        <dbReference type="SAM" id="Coils"/>
    </source>
</evidence>
<organism evidence="5">
    <name type="scientific">Chromulina nebulosa</name>
    <dbReference type="NCBI Taxonomy" id="96789"/>
    <lineage>
        <taxon>Eukaryota</taxon>
        <taxon>Sar</taxon>
        <taxon>Stramenopiles</taxon>
        <taxon>Ochrophyta</taxon>
        <taxon>Chrysophyceae</taxon>
        <taxon>Chromulinales</taxon>
        <taxon>Chromulinaceae</taxon>
        <taxon>Chromulina</taxon>
    </lineage>
</organism>
<feature type="compositionally biased region" description="Acidic residues" evidence="3">
    <location>
        <begin position="504"/>
        <end position="515"/>
    </location>
</feature>
<feature type="coiled-coil region" evidence="2">
    <location>
        <begin position="341"/>
        <end position="428"/>
    </location>
</feature>
<sequence length="554" mass="65023">MAETNQFLDARQAELLQLQREYRHMELNRRAYSEETQALLRKQQQNIDKLRKDNDTLRNDIAVLMRGTSKPLSLGQQEEIQKLHEQIQKYVYAIDTEKNNIQVMEEQVDIMKQKILHQRRNMGGVNSTRDNQYMIEKQIKILENRLEKALIKFNEAVAQNKTYRDKIDDLRRERVVFENIYRKMEKELYEKKKKMAEIIEVSNQSYEQRDTYQMEISAIEQANRKEQEDFEEQMVELSRLLDTELALPPPNRIKNTLKSKSTTDINRNDTSKLNSSMMSSSTTNLDQSVVIVDTIGTIERVQNFEEAFNKIKESTGISDVDDLVNIFIKNEDHNFSLFNYVNEQNNEIEKVEEQIQMLREEEQKFTQESGEDAQQHKQILKELENKLALTESMAEKYENRCQDLQRTIEGLKQSIQSLIEKIDIKEENVSDITITESNMLNYLSLIEQYSNSYIEEYAEMKKYLSSNTIAVSNVDSMISLLGTGPKSKMQQDYIHVNPPKLDDYNSDDDDDDGDEETRPLTLEELKMKTLNRLQKKGQGIVKTNKRRKNSGPKK</sequence>
<dbReference type="PANTHER" id="PTHR21694:SF18">
    <property type="entry name" value="COILED-COIL DOMAIN-CONTAINING PROTEIN 63"/>
    <property type="match status" value="1"/>
</dbReference>
<dbReference type="InterPro" id="IPR049258">
    <property type="entry name" value="ODAD1_CC"/>
</dbReference>
<protein>
    <recommendedName>
        <fullName evidence="4">ODAD1 central coiled coil region domain-containing protein</fullName>
    </recommendedName>
</protein>
<dbReference type="AlphaFoldDB" id="A0A7S0XDM7"/>
<accession>A0A7S0XDM7</accession>
<proteinExistence type="predicted"/>
<feature type="region of interest" description="Disordered" evidence="3">
    <location>
        <begin position="496"/>
        <end position="554"/>
    </location>
</feature>
<dbReference type="InterPro" id="IPR051876">
    <property type="entry name" value="ODA-DC/CCD"/>
</dbReference>
<feature type="domain" description="ODAD1 central coiled coil region" evidence="4">
    <location>
        <begin position="136"/>
        <end position="429"/>
    </location>
</feature>
<evidence type="ECO:0000256" key="1">
    <source>
        <dbReference type="ARBA" id="ARBA00023054"/>
    </source>
</evidence>
<feature type="compositionally biased region" description="Basic residues" evidence="3">
    <location>
        <begin position="543"/>
        <end position="554"/>
    </location>
</feature>